<proteinExistence type="predicted"/>
<comment type="caution">
    <text evidence="2">The sequence shown here is derived from an EMBL/GenBank/DDBJ whole genome shotgun (WGS) entry which is preliminary data.</text>
</comment>
<accession>A0A5N6LVD8</accession>
<feature type="compositionally biased region" description="Polar residues" evidence="1">
    <location>
        <begin position="31"/>
        <end position="42"/>
    </location>
</feature>
<organism evidence="2 3">
    <name type="scientific">Mikania micrantha</name>
    <name type="common">bitter vine</name>
    <dbReference type="NCBI Taxonomy" id="192012"/>
    <lineage>
        <taxon>Eukaryota</taxon>
        <taxon>Viridiplantae</taxon>
        <taxon>Streptophyta</taxon>
        <taxon>Embryophyta</taxon>
        <taxon>Tracheophyta</taxon>
        <taxon>Spermatophyta</taxon>
        <taxon>Magnoliopsida</taxon>
        <taxon>eudicotyledons</taxon>
        <taxon>Gunneridae</taxon>
        <taxon>Pentapetalae</taxon>
        <taxon>asterids</taxon>
        <taxon>campanulids</taxon>
        <taxon>Asterales</taxon>
        <taxon>Asteraceae</taxon>
        <taxon>Asteroideae</taxon>
        <taxon>Heliantheae alliance</taxon>
        <taxon>Eupatorieae</taxon>
        <taxon>Mikania</taxon>
    </lineage>
</organism>
<dbReference type="Proteomes" id="UP000326396">
    <property type="component" value="Linkage Group LG8"/>
</dbReference>
<protein>
    <submittedName>
        <fullName evidence="2">Uncharacterized protein</fullName>
    </submittedName>
</protein>
<dbReference type="EMBL" id="SZYD01000018">
    <property type="protein sequence ID" value="KAD2805574.1"/>
    <property type="molecule type" value="Genomic_DNA"/>
</dbReference>
<reference evidence="2 3" key="1">
    <citation type="submission" date="2019-05" db="EMBL/GenBank/DDBJ databases">
        <title>Mikania micrantha, genome provides insights into the molecular mechanism of rapid growth.</title>
        <authorList>
            <person name="Liu B."/>
        </authorList>
    </citation>
    <scope>NUCLEOTIDE SEQUENCE [LARGE SCALE GENOMIC DNA]</scope>
    <source>
        <strain evidence="2">NLD-2019</strain>
        <tissue evidence="2">Leaf</tissue>
    </source>
</reference>
<gene>
    <name evidence="2" type="ORF">E3N88_38951</name>
</gene>
<name>A0A5N6LVD8_9ASTR</name>
<evidence type="ECO:0000256" key="1">
    <source>
        <dbReference type="SAM" id="MobiDB-lite"/>
    </source>
</evidence>
<dbReference type="AlphaFoldDB" id="A0A5N6LVD8"/>
<sequence>MSAVCRPYLQTSFAEELDKTFSVCRSVANGSSTPWMDRQSVTSGGGRGGGRLRGGSVDGKRHRCGPDALALPLGMSIVAFFD</sequence>
<feature type="region of interest" description="Disordered" evidence="1">
    <location>
        <begin position="31"/>
        <end position="60"/>
    </location>
</feature>
<evidence type="ECO:0000313" key="3">
    <source>
        <dbReference type="Proteomes" id="UP000326396"/>
    </source>
</evidence>
<keyword evidence="3" id="KW-1185">Reference proteome</keyword>
<feature type="compositionally biased region" description="Gly residues" evidence="1">
    <location>
        <begin position="43"/>
        <end position="57"/>
    </location>
</feature>
<evidence type="ECO:0000313" key="2">
    <source>
        <dbReference type="EMBL" id="KAD2805574.1"/>
    </source>
</evidence>